<organism evidence="1 2">
    <name type="scientific">Segatella copri</name>
    <dbReference type="NCBI Taxonomy" id="165179"/>
    <lineage>
        <taxon>Bacteria</taxon>
        <taxon>Pseudomonadati</taxon>
        <taxon>Bacteroidota</taxon>
        <taxon>Bacteroidia</taxon>
        <taxon>Bacteroidales</taxon>
        <taxon>Prevotellaceae</taxon>
        <taxon>Segatella</taxon>
    </lineage>
</organism>
<protein>
    <submittedName>
        <fullName evidence="1">Uncharacterized protein</fullName>
    </submittedName>
</protein>
<sequence length="110" mass="12464">MANKKQFRTMDKKEKSINSHIDKAIGYSDKAHDELQIALNIALEGKGLSDEEKELLSVGFATGTEEAVERVADGSCNDEYISAWDSPIRDCRISEVYRMTGEQIREYFNL</sequence>
<name>A0AAW4YFV3_9BACT</name>
<comment type="caution">
    <text evidence="1">The sequence shown here is derived from an EMBL/GenBank/DDBJ whole genome shotgun (WGS) entry which is preliminary data.</text>
</comment>
<dbReference type="RefSeq" id="WP_233338905.1">
    <property type="nucleotide sequence ID" value="NZ_JAJTVO010000006.1"/>
</dbReference>
<dbReference type="EMBL" id="JAJTVO010000006">
    <property type="protein sequence ID" value="MCE4121671.1"/>
    <property type="molecule type" value="Genomic_DNA"/>
</dbReference>
<dbReference type="AlphaFoldDB" id="A0AAW4YFV3"/>
<dbReference type="Proteomes" id="UP001200307">
    <property type="component" value="Unassembled WGS sequence"/>
</dbReference>
<gene>
    <name evidence="1" type="ORF">LYY06_05225</name>
</gene>
<proteinExistence type="predicted"/>
<reference evidence="1" key="1">
    <citation type="submission" date="2021-12" db="EMBL/GenBank/DDBJ databases">
        <authorList>
            <person name="Lv X."/>
        </authorList>
    </citation>
    <scope>NUCLEOTIDE SEQUENCE</scope>
    <source>
        <strain evidence="1">HF2106</strain>
    </source>
</reference>
<evidence type="ECO:0000313" key="2">
    <source>
        <dbReference type="Proteomes" id="UP001200307"/>
    </source>
</evidence>
<evidence type="ECO:0000313" key="1">
    <source>
        <dbReference type="EMBL" id="MCE4121671.1"/>
    </source>
</evidence>
<accession>A0AAW4YFV3</accession>